<dbReference type="Pfam" id="PF17917">
    <property type="entry name" value="RT_RNaseH"/>
    <property type="match status" value="1"/>
</dbReference>
<dbReference type="InterPro" id="IPR041373">
    <property type="entry name" value="RT_RNaseH"/>
</dbReference>
<proteinExistence type="predicted"/>
<dbReference type="FunFam" id="3.30.70.270:FF:000020">
    <property type="entry name" value="Transposon Tf2-6 polyprotein-like Protein"/>
    <property type="match status" value="1"/>
</dbReference>
<dbReference type="AlphaFoldDB" id="A0A8J5Y6G9"/>
<dbReference type="GO" id="GO:0004519">
    <property type="term" value="F:endonuclease activity"/>
    <property type="evidence" value="ECO:0007669"/>
    <property type="project" value="UniProtKB-KW"/>
</dbReference>
<feature type="domain" description="Reverse transcriptase" evidence="7">
    <location>
        <begin position="83"/>
        <end position="263"/>
    </location>
</feature>
<dbReference type="EMBL" id="JAHUZN010000011">
    <property type="protein sequence ID" value="KAG8478693.1"/>
    <property type="molecule type" value="Genomic_DNA"/>
</dbReference>
<accession>A0A8J5Y6G9</accession>
<evidence type="ECO:0000256" key="2">
    <source>
        <dbReference type="ARBA" id="ARBA00022695"/>
    </source>
</evidence>
<keyword evidence="5" id="KW-0378">Hydrolase</keyword>
<keyword evidence="6" id="KW-0695">RNA-directed DNA polymerase</keyword>
<reference evidence="8 9" key="1">
    <citation type="journal article" date="2021" name="bioRxiv">
        <title>The Gossypium anomalum genome as a resource for cotton improvement and evolutionary analysis of hybrid incompatibility.</title>
        <authorList>
            <person name="Grover C.E."/>
            <person name="Yuan D."/>
            <person name="Arick M.A."/>
            <person name="Miller E.R."/>
            <person name="Hu G."/>
            <person name="Peterson D.G."/>
            <person name="Wendel J.F."/>
            <person name="Udall J.A."/>
        </authorList>
    </citation>
    <scope>NUCLEOTIDE SEQUENCE [LARGE SCALE GENOMIC DNA]</scope>
    <source>
        <strain evidence="8">JFW-Udall</strain>
        <tissue evidence="8">Leaf</tissue>
    </source>
</reference>
<dbReference type="GO" id="GO:0003964">
    <property type="term" value="F:RNA-directed DNA polymerase activity"/>
    <property type="evidence" value="ECO:0007669"/>
    <property type="project" value="UniProtKB-KW"/>
</dbReference>
<dbReference type="Pfam" id="PF00078">
    <property type="entry name" value="RVT_1"/>
    <property type="match status" value="1"/>
</dbReference>
<name>A0A8J5Y6G9_9ROSI</name>
<dbReference type="InterPro" id="IPR043502">
    <property type="entry name" value="DNA/RNA_pol_sf"/>
</dbReference>
<dbReference type="Gene3D" id="3.10.10.10">
    <property type="entry name" value="HIV Type 1 Reverse Transcriptase, subunit A, domain 1"/>
    <property type="match status" value="1"/>
</dbReference>
<dbReference type="SUPFAM" id="SSF56672">
    <property type="entry name" value="DNA/RNA polymerases"/>
    <property type="match status" value="1"/>
</dbReference>
<dbReference type="Gene3D" id="3.30.70.270">
    <property type="match status" value="2"/>
</dbReference>
<dbReference type="OrthoDB" id="1411056at2759"/>
<evidence type="ECO:0000259" key="7">
    <source>
        <dbReference type="PROSITE" id="PS50878"/>
    </source>
</evidence>
<dbReference type="PROSITE" id="PS50878">
    <property type="entry name" value="RT_POL"/>
    <property type="match status" value="1"/>
</dbReference>
<dbReference type="GO" id="GO:0016787">
    <property type="term" value="F:hydrolase activity"/>
    <property type="evidence" value="ECO:0007669"/>
    <property type="project" value="UniProtKB-KW"/>
</dbReference>
<dbReference type="PANTHER" id="PTHR24559:SF447">
    <property type="entry name" value="RNA-DIRECTED DNA POLYMERASE HOMOLOG"/>
    <property type="match status" value="1"/>
</dbReference>
<evidence type="ECO:0000313" key="9">
    <source>
        <dbReference type="Proteomes" id="UP000701853"/>
    </source>
</evidence>
<keyword evidence="1" id="KW-0808">Transferase</keyword>
<keyword evidence="3" id="KW-0540">Nuclease</keyword>
<gene>
    <name evidence="8" type="ORF">CXB51_028558</name>
</gene>
<protein>
    <recommendedName>
        <fullName evidence="7">Reverse transcriptase domain-containing protein</fullName>
    </recommendedName>
</protein>
<organism evidence="8 9">
    <name type="scientific">Gossypium anomalum</name>
    <dbReference type="NCBI Taxonomy" id="47600"/>
    <lineage>
        <taxon>Eukaryota</taxon>
        <taxon>Viridiplantae</taxon>
        <taxon>Streptophyta</taxon>
        <taxon>Embryophyta</taxon>
        <taxon>Tracheophyta</taxon>
        <taxon>Spermatophyta</taxon>
        <taxon>Magnoliopsida</taxon>
        <taxon>eudicotyledons</taxon>
        <taxon>Gunneridae</taxon>
        <taxon>Pentapetalae</taxon>
        <taxon>rosids</taxon>
        <taxon>malvids</taxon>
        <taxon>Malvales</taxon>
        <taxon>Malvaceae</taxon>
        <taxon>Malvoideae</taxon>
        <taxon>Gossypium</taxon>
    </lineage>
</organism>
<evidence type="ECO:0000256" key="3">
    <source>
        <dbReference type="ARBA" id="ARBA00022722"/>
    </source>
</evidence>
<evidence type="ECO:0000313" key="8">
    <source>
        <dbReference type="EMBL" id="KAG8478693.1"/>
    </source>
</evidence>
<keyword evidence="9" id="KW-1185">Reference proteome</keyword>
<dbReference type="InterPro" id="IPR053134">
    <property type="entry name" value="RNA-dir_DNA_polymerase"/>
</dbReference>
<evidence type="ECO:0000256" key="1">
    <source>
        <dbReference type="ARBA" id="ARBA00022679"/>
    </source>
</evidence>
<dbReference type="CDD" id="cd01647">
    <property type="entry name" value="RT_LTR"/>
    <property type="match status" value="1"/>
</dbReference>
<comment type="caution">
    <text evidence="8">The sequence shown here is derived from an EMBL/GenBank/DDBJ whole genome shotgun (WGS) entry which is preliminary data.</text>
</comment>
<sequence>MDKEHRAEVLDILRDGLVGQASSKSGLYDQDGHFENQGGRQGTTGFASESKSCISGIALLSIAPYRMAPKELTELKAQIQELLDRGFISPSVSPWGAPMLFVKKKDGTMRMCIDYQQLNKLTMKDKYPLLRIDDLFDQFRGASMISKIDLYLGYHHLRVKETDVYKTTFRTRYGHYEFLVMPFGLTNAPAAFMNLMNRVFQPYLDQFVMVFIDDMLVYSNSEDEHDEHLRVGIRVDPCNIEAMLDWKWSKNVSEIYSFLGLASYYRHFVEGFSLIAAPLTKLLCKGVPFVWADAQQESFEKLKIVLNKAHVLIQPESGKEFTIYSDAHYLYGEKCIIYTDHKSIKYLLTQKELNLRQCRWIKLLKDYDCTIEYHHSKASVVADALSRRVMTNLRAMFARLSLFDNGSLLAELQVKSTWIEQIKSKQLEDESLGLRF</sequence>
<dbReference type="PANTHER" id="PTHR24559">
    <property type="entry name" value="TRANSPOSON TY3-I GAG-POL POLYPROTEIN"/>
    <property type="match status" value="1"/>
</dbReference>
<evidence type="ECO:0000256" key="5">
    <source>
        <dbReference type="ARBA" id="ARBA00022801"/>
    </source>
</evidence>
<dbReference type="InterPro" id="IPR043128">
    <property type="entry name" value="Rev_trsase/Diguanyl_cyclase"/>
</dbReference>
<dbReference type="InterPro" id="IPR000477">
    <property type="entry name" value="RT_dom"/>
</dbReference>
<keyword evidence="4" id="KW-0255">Endonuclease</keyword>
<dbReference type="Proteomes" id="UP000701853">
    <property type="component" value="Chromosome 11"/>
</dbReference>
<evidence type="ECO:0000256" key="6">
    <source>
        <dbReference type="ARBA" id="ARBA00022918"/>
    </source>
</evidence>
<keyword evidence="2" id="KW-0548">Nucleotidyltransferase</keyword>
<evidence type="ECO:0000256" key="4">
    <source>
        <dbReference type="ARBA" id="ARBA00022759"/>
    </source>
</evidence>